<evidence type="ECO:0000256" key="8">
    <source>
        <dbReference type="ARBA" id="ARBA00023065"/>
    </source>
</evidence>
<dbReference type="PANTHER" id="PTHR11767:SF102">
    <property type="entry name" value="INWARDLY RECTIFYING POTASSIUM CHANNEL 1, ISOFORM F"/>
    <property type="match status" value="1"/>
</dbReference>
<feature type="transmembrane region" description="Helical" evidence="11">
    <location>
        <begin position="46"/>
        <end position="69"/>
    </location>
</feature>
<comment type="caution">
    <text evidence="14">The sequence shown here is derived from an EMBL/GenBank/DDBJ whole genome shotgun (WGS) entry which is preliminary data.</text>
</comment>
<dbReference type="Gene3D" id="1.10.287.70">
    <property type="match status" value="1"/>
</dbReference>
<keyword evidence="10" id="KW-0407">Ion channel</keyword>
<keyword evidence="9 11" id="KW-0472">Membrane</keyword>
<evidence type="ECO:0000256" key="6">
    <source>
        <dbReference type="ARBA" id="ARBA00022958"/>
    </source>
</evidence>
<evidence type="ECO:0000313" key="15">
    <source>
        <dbReference type="Proteomes" id="UP000482155"/>
    </source>
</evidence>
<evidence type="ECO:0000313" key="14">
    <source>
        <dbReference type="EMBL" id="NEX64471.1"/>
    </source>
</evidence>
<name>A0A6B3SVD7_9BURK</name>
<dbReference type="Gene3D" id="2.60.40.1400">
    <property type="entry name" value="G protein-activated inward rectifier potassium channel 1"/>
    <property type="match status" value="1"/>
</dbReference>
<keyword evidence="7 11" id="KW-1133">Transmembrane helix</keyword>
<dbReference type="GO" id="GO:0034765">
    <property type="term" value="P:regulation of monoatomic ion transmembrane transport"/>
    <property type="evidence" value="ECO:0007669"/>
    <property type="project" value="TreeGrafter"/>
</dbReference>
<gene>
    <name evidence="14" type="ORF">G3574_25610</name>
</gene>
<dbReference type="SUPFAM" id="SSF81324">
    <property type="entry name" value="Voltage-gated potassium channels"/>
    <property type="match status" value="1"/>
</dbReference>
<dbReference type="EMBL" id="JAAIVB010000079">
    <property type="protein sequence ID" value="NEX64471.1"/>
    <property type="molecule type" value="Genomic_DNA"/>
</dbReference>
<keyword evidence="4 11" id="KW-0812">Transmembrane</keyword>
<keyword evidence="3" id="KW-0633">Potassium transport</keyword>
<evidence type="ECO:0000256" key="4">
    <source>
        <dbReference type="ARBA" id="ARBA00022692"/>
    </source>
</evidence>
<keyword evidence="5" id="KW-0851">Voltage-gated channel</keyword>
<evidence type="ECO:0000256" key="7">
    <source>
        <dbReference type="ARBA" id="ARBA00022989"/>
    </source>
</evidence>
<dbReference type="RefSeq" id="WP_163968393.1">
    <property type="nucleotide sequence ID" value="NZ_JAAIVB010000079.1"/>
</dbReference>
<dbReference type="InterPro" id="IPR013518">
    <property type="entry name" value="K_chnl_inward-rec_Kir_cyto"/>
</dbReference>
<dbReference type="Pfam" id="PF17655">
    <property type="entry name" value="IRK_C"/>
    <property type="match status" value="1"/>
</dbReference>
<keyword evidence="2" id="KW-0813">Transport</keyword>
<evidence type="ECO:0000256" key="5">
    <source>
        <dbReference type="ARBA" id="ARBA00022882"/>
    </source>
</evidence>
<evidence type="ECO:0000256" key="10">
    <source>
        <dbReference type="ARBA" id="ARBA00023303"/>
    </source>
</evidence>
<feature type="domain" description="Potassium channel" evidence="12">
    <location>
        <begin position="63"/>
        <end position="132"/>
    </location>
</feature>
<dbReference type="Proteomes" id="UP000482155">
    <property type="component" value="Unassembled WGS sequence"/>
</dbReference>
<keyword evidence="6" id="KW-0630">Potassium</keyword>
<evidence type="ECO:0000256" key="1">
    <source>
        <dbReference type="ARBA" id="ARBA00004141"/>
    </source>
</evidence>
<dbReference type="AlphaFoldDB" id="A0A6B3SVD7"/>
<evidence type="ECO:0000256" key="11">
    <source>
        <dbReference type="SAM" id="Phobius"/>
    </source>
</evidence>
<evidence type="ECO:0000256" key="9">
    <source>
        <dbReference type="ARBA" id="ARBA00023136"/>
    </source>
</evidence>
<dbReference type="Pfam" id="PF07885">
    <property type="entry name" value="Ion_trans_2"/>
    <property type="match status" value="1"/>
</dbReference>
<reference evidence="14 15" key="1">
    <citation type="submission" date="2020-02" db="EMBL/GenBank/DDBJ databases">
        <authorList>
            <person name="Kim M.K."/>
        </authorList>
    </citation>
    <scope>NUCLEOTIDE SEQUENCE [LARGE SCALE GENOMIC DNA]</scope>
    <source>
        <strain evidence="14 15">17J57-3</strain>
    </source>
</reference>
<evidence type="ECO:0000256" key="2">
    <source>
        <dbReference type="ARBA" id="ARBA00022448"/>
    </source>
</evidence>
<keyword evidence="8" id="KW-0406">Ion transport</keyword>
<keyword evidence="15" id="KW-1185">Reference proteome</keyword>
<sequence length="306" mass="33372">MENQTKEKAKVEVDADLGSMSLEKIGIQRFDLGDPYHAAVSMSWPAFMACLALIYIAINFLFALLYAAVPGSLEHARPGSLVDAFFFSVETFATVGFGVMSPASVYGHVVTTIETFTGLLMTAMMTGLVFVRFSRPRAKILFADTLVVSRSGDEPVLLIRIGNGRPNALMGASARAVALLPDKDANGHAFRRAHDLALQRSDMPFFPMTWTMMHPLREDSPLAALAHVNEVPRDLRLIVSISAHDPSLAATVSALHAYGAEKIQLDMRYVDAVRWDGNDRSVADMRKLSAVEPESAASANETEDLD</sequence>
<dbReference type="PANTHER" id="PTHR11767">
    <property type="entry name" value="INWARD RECTIFIER POTASSIUM CHANNEL"/>
    <property type="match status" value="1"/>
</dbReference>
<dbReference type="InterPro" id="IPR014756">
    <property type="entry name" value="Ig_E-set"/>
</dbReference>
<protein>
    <recommendedName>
        <fullName evidence="16">Potassium channel protein</fullName>
    </recommendedName>
</protein>
<dbReference type="InterPro" id="IPR013099">
    <property type="entry name" value="K_chnl_dom"/>
</dbReference>
<dbReference type="GO" id="GO:1990573">
    <property type="term" value="P:potassium ion import across plasma membrane"/>
    <property type="evidence" value="ECO:0007669"/>
    <property type="project" value="TreeGrafter"/>
</dbReference>
<evidence type="ECO:0000259" key="13">
    <source>
        <dbReference type="Pfam" id="PF17655"/>
    </source>
</evidence>
<feature type="domain" description="Inward rectifier potassium channel C-terminal" evidence="13">
    <location>
        <begin position="140"/>
        <end position="293"/>
    </location>
</feature>
<evidence type="ECO:0000256" key="3">
    <source>
        <dbReference type="ARBA" id="ARBA00022538"/>
    </source>
</evidence>
<organism evidence="14 15">
    <name type="scientific">Noviherbaspirillum galbum</name>
    <dbReference type="NCBI Taxonomy" id="2709383"/>
    <lineage>
        <taxon>Bacteria</taxon>
        <taxon>Pseudomonadati</taxon>
        <taxon>Pseudomonadota</taxon>
        <taxon>Betaproteobacteria</taxon>
        <taxon>Burkholderiales</taxon>
        <taxon>Oxalobacteraceae</taxon>
        <taxon>Noviherbaspirillum</taxon>
    </lineage>
</organism>
<evidence type="ECO:0000259" key="12">
    <source>
        <dbReference type="Pfam" id="PF07885"/>
    </source>
</evidence>
<dbReference type="InterPro" id="IPR016449">
    <property type="entry name" value="K_chnl_inward-rec_Kir"/>
</dbReference>
<feature type="transmembrane region" description="Helical" evidence="11">
    <location>
        <begin position="106"/>
        <end position="131"/>
    </location>
</feature>
<accession>A0A6B3SVD7</accession>
<dbReference type="InterPro" id="IPR041647">
    <property type="entry name" value="IRK_C"/>
</dbReference>
<dbReference type="GO" id="GO:0005886">
    <property type="term" value="C:plasma membrane"/>
    <property type="evidence" value="ECO:0007669"/>
    <property type="project" value="TreeGrafter"/>
</dbReference>
<comment type="subcellular location">
    <subcellularLocation>
        <location evidence="1">Membrane</location>
        <topology evidence="1">Multi-pass membrane protein</topology>
    </subcellularLocation>
</comment>
<dbReference type="GO" id="GO:0005242">
    <property type="term" value="F:inward rectifier potassium channel activity"/>
    <property type="evidence" value="ECO:0007669"/>
    <property type="project" value="InterPro"/>
</dbReference>
<proteinExistence type="predicted"/>
<evidence type="ECO:0008006" key="16">
    <source>
        <dbReference type="Google" id="ProtNLM"/>
    </source>
</evidence>
<dbReference type="SUPFAM" id="SSF81296">
    <property type="entry name" value="E set domains"/>
    <property type="match status" value="1"/>
</dbReference>
<dbReference type="GO" id="GO:0034702">
    <property type="term" value="C:monoatomic ion channel complex"/>
    <property type="evidence" value="ECO:0007669"/>
    <property type="project" value="UniProtKB-KW"/>
</dbReference>